<dbReference type="Proteomes" id="UP000295008">
    <property type="component" value="Unassembled WGS sequence"/>
</dbReference>
<dbReference type="EMBL" id="SLUN01000037">
    <property type="protein sequence ID" value="TCL59791.1"/>
    <property type="molecule type" value="Genomic_DNA"/>
</dbReference>
<evidence type="ECO:0000313" key="1">
    <source>
        <dbReference type="EMBL" id="TCL59791.1"/>
    </source>
</evidence>
<proteinExistence type="predicted"/>
<dbReference type="AlphaFoldDB" id="A0A4R1R314"/>
<sequence>MEYFFQTRAELGLHELQNDLLFGKIPPERYPGLIEGAWQTGREAALRYSSQYGTSNPEELAVRLGLTLVEQEQGWIAPEYRICSEYYSNPRQIILYRDTICGELEKLKAKGISRYESYAAIRPLFIAHELFHHIECHDIGLTSRRDKLIVLQWGPFRVTSGIKALSEIGAHGFTKALLNLEEEADHEAL</sequence>
<reference evidence="1 2" key="1">
    <citation type="submission" date="2019-03" db="EMBL/GenBank/DDBJ databases">
        <title>Genomic Encyclopedia of Type Strains, Phase IV (KMG-IV): sequencing the most valuable type-strain genomes for metagenomic binning, comparative biology and taxonomic classification.</title>
        <authorList>
            <person name="Goeker M."/>
        </authorList>
    </citation>
    <scope>NUCLEOTIDE SEQUENCE [LARGE SCALE GENOMIC DNA]</scope>
    <source>
        <strain evidence="1 2">LX-B</strain>
    </source>
</reference>
<dbReference type="RefSeq" id="WP_132016448.1">
    <property type="nucleotide sequence ID" value="NZ_SLUN01000037.1"/>
</dbReference>
<gene>
    <name evidence="1" type="ORF">EDC14_103728</name>
</gene>
<dbReference type="OrthoDB" id="1842465at2"/>
<protein>
    <submittedName>
        <fullName evidence="1">Uncharacterized protein</fullName>
    </submittedName>
</protein>
<organism evidence="1 2">
    <name type="scientific">Hydrogenispora ethanolica</name>
    <dbReference type="NCBI Taxonomy" id="1082276"/>
    <lineage>
        <taxon>Bacteria</taxon>
        <taxon>Bacillati</taxon>
        <taxon>Bacillota</taxon>
        <taxon>Hydrogenispora</taxon>
    </lineage>
</organism>
<accession>A0A4R1R314</accession>
<evidence type="ECO:0000313" key="2">
    <source>
        <dbReference type="Proteomes" id="UP000295008"/>
    </source>
</evidence>
<comment type="caution">
    <text evidence="1">The sequence shown here is derived from an EMBL/GenBank/DDBJ whole genome shotgun (WGS) entry which is preliminary data.</text>
</comment>
<keyword evidence="2" id="KW-1185">Reference proteome</keyword>
<name>A0A4R1R314_HYDET</name>